<reference evidence="2" key="1">
    <citation type="journal article" date="2019" name="Int. J. Syst. Evol. Microbiol.">
        <title>The Global Catalogue of Microorganisms (GCM) 10K type strain sequencing project: providing services to taxonomists for standard genome sequencing and annotation.</title>
        <authorList>
            <consortium name="The Broad Institute Genomics Platform"/>
            <consortium name="The Broad Institute Genome Sequencing Center for Infectious Disease"/>
            <person name="Wu L."/>
            <person name="Ma J."/>
        </authorList>
    </citation>
    <scope>NUCLEOTIDE SEQUENCE [LARGE SCALE GENOMIC DNA]</scope>
    <source>
        <strain evidence="2">JCM 17938</strain>
    </source>
</reference>
<dbReference type="Proteomes" id="UP001500212">
    <property type="component" value="Unassembled WGS sequence"/>
</dbReference>
<accession>A0ABP8TNR1</accession>
<dbReference type="EMBL" id="BAABHJ010000009">
    <property type="protein sequence ID" value="GAA4609798.1"/>
    <property type="molecule type" value="Genomic_DNA"/>
</dbReference>
<keyword evidence="2" id="KW-1185">Reference proteome</keyword>
<evidence type="ECO:0000313" key="2">
    <source>
        <dbReference type="Proteomes" id="UP001500212"/>
    </source>
</evidence>
<organism evidence="1 2">
    <name type="scientific">Actinoallomurus liliacearum</name>
    <dbReference type="NCBI Taxonomy" id="1080073"/>
    <lineage>
        <taxon>Bacteria</taxon>
        <taxon>Bacillati</taxon>
        <taxon>Actinomycetota</taxon>
        <taxon>Actinomycetes</taxon>
        <taxon>Streptosporangiales</taxon>
        <taxon>Thermomonosporaceae</taxon>
        <taxon>Actinoallomurus</taxon>
    </lineage>
</organism>
<protein>
    <submittedName>
        <fullName evidence="1">Uncharacterized protein</fullName>
    </submittedName>
</protein>
<comment type="caution">
    <text evidence="1">The sequence shown here is derived from an EMBL/GenBank/DDBJ whole genome shotgun (WGS) entry which is preliminary data.</text>
</comment>
<name>A0ABP8TNR1_9ACTN</name>
<proteinExistence type="predicted"/>
<evidence type="ECO:0000313" key="1">
    <source>
        <dbReference type="EMBL" id="GAA4609798.1"/>
    </source>
</evidence>
<gene>
    <name evidence="1" type="ORF">GCM10023195_39790</name>
</gene>
<sequence>MTPEEELLRSLSRLRTSIDSLTDRTPSTAAELLQLDGLIRKYPAAAAMSLRFAQRIPVELPAPPGWSAASNLNGIPLWEWHGGPVHVATADLDQLRFLGAMLSRFDRMTAEELHAHLGE</sequence>